<dbReference type="Gene3D" id="3.40.50.300">
    <property type="entry name" value="P-loop containing nucleotide triphosphate hydrolases"/>
    <property type="match status" value="1"/>
</dbReference>
<comment type="caution">
    <text evidence="2">The sequence shown here is derived from an EMBL/GenBank/DDBJ whole genome shotgun (WGS) entry which is preliminary data.</text>
</comment>
<dbReference type="Proteomes" id="UP001150062">
    <property type="component" value="Unassembled WGS sequence"/>
</dbReference>
<dbReference type="PROSITE" id="PS51420">
    <property type="entry name" value="RHO"/>
    <property type="match status" value="1"/>
</dbReference>
<evidence type="ECO:0000313" key="2">
    <source>
        <dbReference type="EMBL" id="KAJ6227021.1"/>
    </source>
</evidence>
<dbReference type="PRINTS" id="PR00449">
    <property type="entry name" value="RASTRNSFRMNG"/>
</dbReference>
<dbReference type="EMBL" id="JAOAOG010000338">
    <property type="protein sequence ID" value="KAJ6227021.1"/>
    <property type="molecule type" value="Genomic_DNA"/>
</dbReference>
<dbReference type="SMART" id="SM00175">
    <property type="entry name" value="RAB"/>
    <property type="match status" value="1"/>
</dbReference>
<sequence>MADSEDSQENQKPIKITVNLVGHSGVGKTSILTRLISNNYETTGETTLGANYKSKTIFHEGKELLFSFWDTAGQEKFHSVVRSYYRSANIVILVYDITNRESFLKLNFWHKEVVEYAPTNVKFMIIGNKSDQVKTRAVSVEEGQEFAEKKYSPFFETSAKNNENIFLITARLIEIFNNNKSAIVNEIQKSHKTLKIKKEKQQKAIDKKGCC</sequence>
<dbReference type="SMART" id="SM00176">
    <property type="entry name" value="RAN"/>
    <property type="match status" value="1"/>
</dbReference>
<name>A0ABQ8X305_9EUKA</name>
<proteinExistence type="predicted"/>
<dbReference type="Pfam" id="PF00071">
    <property type="entry name" value="Ras"/>
    <property type="match status" value="1"/>
</dbReference>
<dbReference type="NCBIfam" id="TIGR00231">
    <property type="entry name" value="small_GTP"/>
    <property type="match status" value="1"/>
</dbReference>
<reference evidence="2" key="1">
    <citation type="submission" date="2022-08" db="EMBL/GenBank/DDBJ databases">
        <title>Novel sulfate-reducing endosymbionts in the free-living metamonad Anaeramoeba.</title>
        <authorList>
            <person name="Jerlstrom-Hultqvist J."/>
            <person name="Cepicka I."/>
            <person name="Gallot-Lavallee L."/>
            <person name="Salas-Leiva D."/>
            <person name="Curtis B.A."/>
            <person name="Zahonova K."/>
            <person name="Pipaliya S."/>
            <person name="Dacks J."/>
            <person name="Roger A.J."/>
        </authorList>
    </citation>
    <scope>NUCLEOTIDE SEQUENCE</scope>
    <source>
        <strain evidence="2">Schooner1</strain>
    </source>
</reference>
<accession>A0ABQ8X305</accession>
<dbReference type="SMART" id="SM00174">
    <property type="entry name" value="RHO"/>
    <property type="match status" value="1"/>
</dbReference>
<gene>
    <name evidence="2" type="ORF">M0813_10173</name>
</gene>
<dbReference type="SMART" id="SM00173">
    <property type="entry name" value="RAS"/>
    <property type="match status" value="1"/>
</dbReference>
<dbReference type="PROSITE" id="PS51421">
    <property type="entry name" value="RAS"/>
    <property type="match status" value="1"/>
</dbReference>
<protein>
    <submittedName>
        <fullName evidence="2">Ras-related protein rab-37</fullName>
    </submittedName>
</protein>
<evidence type="ECO:0000313" key="3">
    <source>
        <dbReference type="Proteomes" id="UP001150062"/>
    </source>
</evidence>
<dbReference type="InterPro" id="IPR001806">
    <property type="entry name" value="Small_GTPase"/>
</dbReference>
<dbReference type="SUPFAM" id="SSF52540">
    <property type="entry name" value="P-loop containing nucleoside triphosphate hydrolases"/>
    <property type="match status" value="1"/>
</dbReference>
<keyword evidence="3" id="KW-1185">Reference proteome</keyword>
<dbReference type="InterPro" id="IPR005225">
    <property type="entry name" value="Small_GTP-bd"/>
</dbReference>
<keyword evidence="1" id="KW-0547">Nucleotide-binding</keyword>
<dbReference type="InterPro" id="IPR027417">
    <property type="entry name" value="P-loop_NTPase"/>
</dbReference>
<dbReference type="CDD" id="cd00154">
    <property type="entry name" value="Rab"/>
    <property type="match status" value="1"/>
</dbReference>
<organism evidence="2 3">
    <name type="scientific">Anaeramoeba flamelloides</name>
    <dbReference type="NCBI Taxonomy" id="1746091"/>
    <lineage>
        <taxon>Eukaryota</taxon>
        <taxon>Metamonada</taxon>
        <taxon>Anaeramoebidae</taxon>
        <taxon>Anaeramoeba</taxon>
    </lineage>
</organism>
<dbReference type="PROSITE" id="PS51419">
    <property type="entry name" value="RAB"/>
    <property type="match status" value="1"/>
</dbReference>
<dbReference type="PANTHER" id="PTHR47978">
    <property type="match status" value="1"/>
</dbReference>
<evidence type="ECO:0000256" key="1">
    <source>
        <dbReference type="ARBA" id="ARBA00022741"/>
    </source>
</evidence>